<dbReference type="Pfam" id="PF01190">
    <property type="entry name" value="Pollen_Ole_e_1"/>
    <property type="match status" value="1"/>
</dbReference>
<name>A0AAV7E591_ARIFI</name>
<proteinExistence type="predicted"/>
<dbReference type="AlphaFoldDB" id="A0AAV7E591"/>
<feature type="compositionally biased region" description="Pro residues" evidence="1">
    <location>
        <begin position="151"/>
        <end position="170"/>
    </location>
</feature>
<dbReference type="EMBL" id="JAINDJ010000007">
    <property type="protein sequence ID" value="KAG9442587.1"/>
    <property type="molecule type" value="Genomic_DNA"/>
</dbReference>
<gene>
    <name evidence="3" type="ORF">H6P81_018441</name>
</gene>
<dbReference type="InterPro" id="IPR039923">
    <property type="entry name" value="Protodermal_1"/>
</dbReference>
<protein>
    <recommendedName>
        <fullName evidence="5">Pollen Ole e 1 allergen and extensin family protein</fullName>
    </recommendedName>
</protein>
<comment type="caution">
    <text evidence="3">The sequence shown here is derived from an EMBL/GenBank/DDBJ whole genome shotgun (WGS) entry which is preliminary data.</text>
</comment>
<keyword evidence="2" id="KW-0732">Signal</keyword>
<organism evidence="3 4">
    <name type="scientific">Aristolochia fimbriata</name>
    <name type="common">White veined hardy Dutchman's pipe vine</name>
    <dbReference type="NCBI Taxonomy" id="158543"/>
    <lineage>
        <taxon>Eukaryota</taxon>
        <taxon>Viridiplantae</taxon>
        <taxon>Streptophyta</taxon>
        <taxon>Embryophyta</taxon>
        <taxon>Tracheophyta</taxon>
        <taxon>Spermatophyta</taxon>
        <taxon>Magnoliopsida</taxon>
        <taxon>Magnoliidae</taxon>
        <taxon>Piperales</taxon>
        <taxon>Aristolochiaceae</taxon>
        <taxon>Aristolochia</taxon>
    </lineage>
</organism>
<dbReference type="PANTHER" id="PTHR33210:SF24">
    <property type="entry name" value="POLLEN OLE E 1 ALLERGEN AND EXTENSIN FAMILY PROTEIN"/>
    <property type="match status" value="1"/>
</dbReference>
<evidence type="ECO:0000313" key="4">
    <source>
        <dbReference type="Proteomes" id="UP000825729"/>
    </source>
</evidence>
<evidence type="ECO:0000313" key="3">
    <source>
        <dbReference type="EMBL" id="KAG9442587.1"/>
    </source>
</evidence>
<evidence type="ECO:0008006" key="5">
    <source>
        <dbReference type="Google" id="ProtNLM"/>
    </source>
</evidence>
<dbReference type="PANTHER" id="PTHR33210">
    <property type="entry name" value="PROTODERMAL FACTOR 1"/>
    <property type="match status" value="1"/>
</dbReference>
<evidence type="ECO:0000256" key="2">
    <source>
        <dbReference type="SAM" id="SignalP"/>
    </source>
</evidence>
<feature type="signal peptide" evidence="2">
    <location>
        <begin position="1"/>
        <end position="24"/>
    </location>
</feature>
<dbReference type="Proteomes" id="UP000825729">
    <property type="component" value="Unassembled WGS sequence"/>
</dbReference>
<feature type="chain" id="PRO_5043608307" description="Pollen Ole e 1 allergen and extensin family protein" evidence="2">
    <location>
        <begin position="25"/>
        <end position="308"/>
    </location>
</feature>
<sequence>MGSVMKLQVAAFLLLLCAAQKVMGDAMVTGSVICDQCRDGEMTLFDYPLSGAKVAVACPGGDGQMTVLTEATTNWFGNYAVRFSGSPDLKNCVAQVVPGSSSGCGAAAGPAQSLDLFFSLFNMDMYRVDSLISQPAKPMSFCQNSGSSGGPAPPVFQLPPPANTPKLLPPPRPPVKFPPLPPSFQASACPYLNWLMPEYRCYWKIVFPQTKVALAFGLPAAERYGTEMTLWEGLHGKGDVYRTLLREATTALLNSFNSVQFRYPTPIVKYHMVSALMGSPREALLTALRFRRANAGAGDARCNFASCK</sequence>
<feature type="region of interest" description="Disordered" evidence="1">
    <location>
        <begin position="142"/>
        <end position="170"/>
    </location>
</feature>
<accession>A0AAV7E591</accession>
<keyword evidence="4" id="KW-1185">Reference proteome</keyword>
<evidence type="ECO:0000256" key="1">
    <source>
        <dbReference type="SAM" id="MobiDB-lite"/>
    </source>
</evidence>
<reference evidence="3 4" key="1">
    <citation type="submission" date="2021-07" db="EMBL/GenBank/DDBJ databases">
        <title>The Aristolochia fimbriata genome: insights into angiosperm evolution, floral development and chemical biosynthesis.</title>
        <authorList>
            <person name="Jiao Y."/>
        </authorList>
    </citation>
    <scope>NUCLEOTIDE SEQUENCE [LARGE SCALE GENOMIC DNA]</scope>
    <source>
        <strain evidence="3">IBCAS-2021</strain>
        <tissue evidence="3">Leaf</tissue>
    </source>
</reference>